<protein>
    <submittedName>
        <fullName evidence="1">Uncharacterized protein</fullName>
    </submittedName>
</protein>
<evidence type="ECO:0000313" key="1">
    <source>
        <dbReference type="EMBL" id="KIY98560.1"/>
    </source>
</evidence>
<organism evidence="1 2">
    <name type="scientific">Monoraphidium neglectum</name>
    <dbReference type="NCBI Taxonomy" id="145388"/>
    <lineage>
        <taxon>Eukaryota</taxon>
        <taxon>Viridiplantae</taxon>
        <taxon>Chlorophyta</taxon>
        <taxon>core chlorophytes</taxon>
        <taxon>Chlorophyceae</taxon>
        <taxon>CS clade</taxon>
        <taxon>Sphaeropleales</taxon>
        <taxon>Selenastraceae</taxon>
        <taxon>Monoraphidium</taxon>
    </lineage>
</organism>
<dbReference type="KEGG" id="mng:MNEG_9401"/>
<dbReference type="EMBL" id="KK102141">
    <property type="protein sequence ID" value="KIY98560.1"/>
    <property type="molecule type" value="Genomic_DNA"/>
</dbReference>
<proteinExistence type="predicted"/>
<sequence>MAGKCEATVCLWFQARGAKDSTSMCWDLDAQWTNLLIKNAPISIDTKFDVYWDYENEADEKSAVLVLDKINDDCWTQCKVISGYEAKIACE</sequence>
<gene>
    <name evidence="1" type="ORF">MNEG_9401</name>
</gene>
<dbReference type="AlphaFoldDB" id="A0A0D2MW79"/>
<evidence type="ECO:0000313" key="2">
    <source>
        <dbReference type="Proteomes" id="UP000054498"/>
    </source>
</evidence>
<keyword evidence="2" id="KW-1185">Reference proteome</keyword>
<dbReference type="Proteomes" id="UP000054498">
    <property type="component" value="Unassembled WGS sequence"/>
</dbReference>
<name>A0A0D2MW79_9CHLO</name>
<reference evidence="1 2" key="1">
    <citation type="journal article" date="2013" name="BMC Genomics">
        <title>Reconstruction of the lipid metabolism for the microalga Monoraphidium neglectum from its genome sequence reveals characteristics suitable for biofuel production.</title>
        <authorList>
            <person name="Bogen C."/>
            <person name="Al-Dilaimi A."/>
            <person name="Albersmeier A."/>
            <person name="Wichmann J."/>
            <person name="Grundmann M."/>
            <person name="Rupp O."/>
            <person name="Lauersen K.J."/>
            <person name="Blifernez-Klassen O."/>
            <person name="Kalinowski J."/>
            <person name="Goesmann A."/>
            <person name="Mussgnug J.H."/>
            <person name="Kruse O."/>
        </authorList>
    </citation>
    <scope>NUCLEOTIDE SEQUENCE [LARGE SCALE GENOMIC DNA]</scope>
    <source>
        <strain evidence="1 2">SAG 48.87</strain>
    </source>
</reference>
<accession>A0A0D2MW79</accession>
<dbReference type="GeneID" id="25742276"/>
<dbReference type="RefSeq" id="XP_013897580.1">
    <property type="nucleotide sequence ID" value="XM_014042126.1"/>
</dbReference>